<reference evidence="5" key="2">
    <citation type="journal article" date="2021" name="PeerJ">
        <title>Extensive microbial diversity within the chicken gut microbiome revealed by metagenomics and culture.</title>
        <authorList>
            <person name="Gilroy R."/>
            <person name="Ravi A."/>
            <person name="Getino M."/>
            <person name="Pursley I."/>
            <person name="Horton D.L."/>
            <person name="Alikhan N.F."/>
            <person name="Baker D."/>
            <person name="Gharbi K."/>
            <person name="Hall N."/>
            <person name="Watson M."/>
            <person name="Adriaenssens E.M."/>
            <person name="Foster-Nyarko E."/>
            <person name="Jarju S."/>
            <person name="Secka A."/>
            <person name="Antonio M."/>
            <person name="Oren A."/>
            <person name="Chaudhuri R.R."/>
            <person name="La Ragione R."/>
            <person name="Hildebrand F."/>
            <person name="Pallen M.J."/>
        </authorList>
    </citation>
    <scope>NUCLEOTIDE SEQUENCE</scope>
    <source>
        <strain evidence="5">11159</strain>
    </source>
</reference>
<evidence type="ECO:0000259" key="3">
    <source>
        <dbReference type="Pfam" id="PF00149"/>
    </source>
</evidence>
<dbReference type="SUPFAM" id="SSF56300">
    <property type="entry name" value="Metallo-dependent phosphatases"/>
    <property type="match status" value="1"/>
</dbReference>
<dbReference type="GO" id="GO:0009166">
    <property type="term" value="P:nucleotide catabolic process"/>
    <property type="evidence" value="ECO:0007669"/>
    <property type="project" value="InterPro"/>
</dbReference>
<name>A0A9D9GXR2_9BACL</name>
<feature type="non-terminal residue" evidence="5">
    <location>
        <position position="1"/>
    </location>
</feature>
<feature type="domain" description="5'-Nucleotidase C-terminal" evidence="4">
    <location>
        <begin position="585"/>
        <end position="656"/>
    </location>
</feature>
<comment type="caution">
    <text evidence="5">The sequence shown here is derived from an EMBL/GenBank/DDBJ whole genome shotgun (WGS) entry which is preliminary data.</text>
</comment>
<dbReference type="PANTHER" id="PTHR11575">
    <property type="entry name" value="5'-NUCLEOTIDASE-RELATED"/>
    <property type="match status" value="1"/>
</dbReference>
<evidence type="ECO:0000256" key="2">
    <source>
        <dbReference type="RuleBase" id="RU362119"/>
    </source>
</evidence>
<protein>
    <submittedName>
        <fullName evidence="5">Bifunctional metallophosphatase/5'-nucleotidase</fullName>
    </submittedName>
</protein>
<dbReference type="AlphaFoldDB" id="A0A9D9GXR2"/>
<dbReference type="InterPro" id="IPR029052">
    <property type="entry name" value="Metallo-depent_PP-like"/>
</dbReference>
<accession>A0A9D9GXR2</accession>
<keyword evidence="2" id="KW-0378">Hydrolase</keyword>
<sequence length="732" mass="82793">SITDFNISIPEGFILNETGNFNVVISRVGYEDISYGIKVVNEKVMILEEKPLKLEYFLGETIDLNGLKLIDSLTKEEINDYGVYIGDNLISDGTILNFGTGNLIISIKKSGYFDNITFTINVKPNGVVIKNLPNKTTYIIGETFNSDGLIITDGVNVLNEYELSIEEGHIFTHAGKIEIYVTSDGLKKNSFEITVLNQKGMMIKNKPQIYFEIGDKFNSDGLYLVDNNTMDEITNYTLSINEGEVLNSIGTYNVSIKSDGYPDLSYEIEVNKKLNNGDFREFNIYTINDTHGSFLRNSDNYEAGIAYIGDYLIDRKNEDSLILSAGDMWQGGLESNDTKGVIMSEAMNLIGFDAMTIGNHEFDWDIEAIKENLKVMEFPLLGNNIFYKNTNENVEFTLPYTVINKSNLKVGIIGSIMEGIGSSILASISNKFDFVNPIPYVKEQSDYLRNELGCNIVIFLSHDGGFEGYNGVPSKYYELTTISDISNKKYVDAMVFAHDHLRKEGIYNDVPFIEAGENGEYIGNIEFNVIRKNFEEYEIDIDTIETNVINAFNNCKTENEEIANLVNKYSDVITDSNDVIYTFENDYSESEFTVIVCQALLWFMNEYKYDFGNHDIYIGIHNTAGIRGNVYKGDFTYGDLIKVCPFSNAIALLTLTPNQVNFYRGNNALRYFINNDVSIDENGFYYGATISYVAEWTDRNGNLYCTNYELFPNYIISDVLIEYLKSGTNNNL</sequence>
<dbReference type="Gene3D" id="2.60.40.3630">
    <property type="match status" value="1"/>
</dbReference>
<reference evidence="5" key="1">
    <citation type="submission" date="2020-10" db="EMBL/GenBank/DDBJ databases">
        <authorList>
            <person name="Gilroy R."/>
        </authorList>
    </citation>
    <scope>NUCLEOTIDE SEQUENCE</scope>
    <source>
        <strain evidence="5">11159</strain>
    </source>
</reference>
<dbReference type="InterPro" id="IPR006146">
    <property type="entry name" value="5'-Nucleotdase_CS"/>
</dbReference>
<dbReference type="InterPro" id="IPR036907">
    <property type="entry name" value="5'-Nucleotdase_C_sf"/>
</dbReference>
<dbReference type="InterPro" id="IPR006179">
    <property type="entry name" value="5_nucleotidase/apyrase"/>
</dbReference>
<proteinExistence type="inferred from homology"/>
<evidence type="ECO:0000313" key="6">
    <source>
        <dbReference type="Proteomes" id="UP000823613"/>
    </source>
</evidence>
<dbReference type="Gene3D" id="3.90.780.10">
    <property type="entry name" value="5'-Nucleotidase, C-terminal domain"/>
    <property type="match status" value="1"/>
</dbReference>
<dbReference type="InterPro" id="IPR004843">
    <property type="entry name" value="Calcineurin-like_PHP"/>
</dbReference>
<organism evidence="5 6">
    <name type="scientific">Candidatus Onthovivens merdipullorum</name>
    <dbReference type="NCBI Taxonomy" id="2840889"/>
    <lineage>
        <taxon>Bacteria</taxon>
        <taxon>Bacillati</taxon>
        <taxon>Bacillota</taxon>
        <taxon>Bacilli</taxon>
        <taxon>Bacillales</taxon>
        <taxon>Candidatus Onthovivens</taxon>
    </lineage>
</organism>
<evidence type="ECO:0000256" key="1">
    <source>
        <dbReference type="ARBA" id="ARBA00022729"/>
    </source>
</evidence>
<dbReference type="GO" id="GO:0016788">
    <property type="term" value="F:hydrolase activity, acting on ester bonds"/>
    <property type="evidence" value="ECO:0007669"/>
    <property type="project" value="InterPro"/>
</dbReference>
<keyword evidence="1" id="KW-0732">Signal</keyword>
<dbReference type="Gene3D" id="3.60.21.10">
    <property type="match status" value="1"/>
</dbReference>
<dbReference type="EMBL" id="JADIMY010000093">
    <property type="protein sequence ID" value="MBO8427838.1"/>
    <property type="molecule type" value="Genomic_DNA"/>
</dbReference>
<dbReference type="SUPFAM" id="SSF55816">
    <property type="entry name" value="5'-nucleotidase (syn. UDP-sugar hydrolase), C-terminal domain"/>
    <property type="match status" value="1"/>
</dbReference>
<dbReference type="PRINTS" id="PR01607">
    <property type="entry name" value="APYRASEFAMLY"/>
</dbReference>
<evidence type="ECO:0000313" key="5">
    <source>
        <dbReference type="EMBL" id="MBO8427838.1"/>
    </source>
</evidence>
<gene>
    <name evidence="5" type="ORF">IAC58_04730</name>
</gene>
<evidence type="ECO:0000259" key="4">
    <source>
        <dbReference type="Pfam" id="PF02872"/>
    </source>
</evidence>
<keyword evidence="2" id="KW-0547">Nucleotide-binding</keyword>
<dbReference type="Proteomes" id="UP000823613">
    <property type="component" value="Unassembled WGS sequence"/>
</dbReference>
<dbReference type="PROSITE" id="PS00786">
    <property type="entry name" value="5_NUCLEOTIDASE_2"/>
    <property type="match status" value="1"/>
</dbReference>
<dbReference type="InterPro" id="IPR008334">
    <property type="entry name" value="5'-Nucleotdase_C"/>
</dbReference>
<dbReference type="PANTHER" id="PTHR11575:SF24">
    <property type="entry name" value="5'-NUCLEOTIDASE"/>
    <property type="match status" value="1"/>
</dbReference>
<comment type="similarity">
    <text evidence="2">Belongs to the 5'-nucleotidase family.</text>
</comment>
<dbReference type="GO" id="GO:0046872">
    <property type="term" value="F:metal ion binding"/>
    <property type="evidence" value="ECO:0007669"/>
    <property type="project" value="InterPro"/>
</dbReference>
<dbReference type="Pfam" id="PF00149">
    <property type="entry name" value="Metallophos"/>
    <property type="match status" value="1"/>
</dbReference>
<dbReference type="Pfam" id="PF02872">
    <property type="entry name" value="5_nucleotid_C"/>
    <property type="match status" value="1"/>
</dbReference>
<dbReference type="GO" id="GO:0000166">
    <property type="term" value="F:nucleotide binding"/>
    <property type="evidence" value="ECO:0007669"/>
    <property type="project" value="UniProtKB-KW"/>
</dbReference>
<feature type="domain" description="Calcineurin-like phosphoesterase" evidence="3">
    <location>
        <begin position="283"/>
        <end position="500"/>
    </location>
</feature>